<dbReference type="GO" id="GO:0070476">
    <property type="term" value="P:rRNA (guanine-N7)-methylation"/>
    <property type="evidence" value="ECO:0007669"/>
    <property type="project" value="InterPro"/>
</dbReference>
<keyword evidence="7" id="KW-0949">S-adenosyl-L-methionine</keyword>
<dbReference type="Pfam" id="PF08241">
    <property type="entry name" value="Methyltransf_11"/>
    <property type="match status" value="1"/>
</dbReference>
<accession>A0A060T5Z2</accession>
<evidence type="ECO:0000256" key="7">
    <source>
        <dbReference type="ARBA" id="ARBA00022691"/>
    </source>
</evidence>
<evidence type="ECO:0000259" key="10">
    <source>
        <dbReference type="Pfam" id="PF08241"/>
    </source>
</evidence>
<comment type="subcellular location">
    <subcellularLocation>
        <location evidence="2">Cytoplasm</location>
    </subcellularLocation>
    <subcellularLocation>
        <location evidence="1">Nucleus</location>
    </subcellularLocation>
</comment>
<evidence type="ECO:0000256" key="9">
    <source>
        <dbReference type="SAM" id="MobiDB-lite"/>
    </source>
</evidence>
<evidence type="ECO:0000256" key="5">
    <source>
        <dbReference type="ARBA" id="ARBA00022603"/>
    </source>
</evidence>
<evidence type="ECO:0000256" key="3">
    <source>
        <dbReference type="ARBA" id="ARBA00005547"/>
    </source>
</evidence>
<proteinExistence type="inferred from homology"/>
<reference evidence="12" key="1">
    <citation type="submission" date="2014-02" db="EMBL/GenBank/DDBJ databases">
        <authorList>
            <person name="Genoscope - CEA"/>
        </authorList>
    </citation>
    <scope>NUCLEOTIDE SEQUENCE</scope>
    <source>
        <strain evidence="12">LS3</strain>
    </source>
</reference>
<organism evidence="12">
    <name type="scientific">Blastobotrys adeninivorans</name>
    <name type="common">Yeast</name>
    <name type="synonym">Arxula adeninivorans</name>
    <dbReference type="NCBI Taxonomy" id="409370"/>
    <lineage>
        <taxon>Eukaryota</taxon>
        <taxon>Fungi</taxon>
        <taxon>Dikarya</taxon>
        <taxon>Ascomycota</taxon>
        <taxon>Saccharomycotina</taxon>
        <taxon>Dipodascomycetes</taxon>
        <taxon>Dipodascales</taxon>
        <taxon>Trichomonascaceae</taxon>
        <taxon>Blastobotrys</taxon>
    </lineage>
</organism>
<dbReference type="PANTHER" id="PTHR12734">
    <property type="entry name" value="METHYLTRANSFERASE-RELATED"/>
    <property type="match status" value="1"/>
</dbReference>
<feature type="region of interest" description="Disordered" evidence="9">
    <location>
        <begin position="240"/>
        <end position="263"/>
    </location>
</feature>
<reference evidence="12" key="2">
    <citation type="submission" date="2014-06" db="EMBL/GenBank/DDBJ databases">
        <title>The complete genome of Blastobotrys (Arxula) adeninivorans LS3 - a yeast of biotechnological interest.</title>
        <authorList>
            <person name="Kunze G."/>
            <person name="Gaillardin C."/>
            <person name="Czernicka M."/>
            <person name="Durrens P."/>
            <person name="Martin T."/>
            <person name="Boer E."/>
            <person name="Gabaldon T."/>
            <person name="Cruz J."/>
            <person name="Talla E."/>
            <person name="Marck C."/>
            <person name="Goffeau A."/>
            <person name="Barbe V."/>
            <person name="Baret P."/>
            <person name="Baronian K."/>
            <person name="Beier S."/>
            <person name="Bleykasten C."/>
            <person name="Bode R."/>
            <person name="Casaregola S."/>
            <person name="Despons L."/>
            <person name="Fairhead C."/>
            <person name="Giersberg M."/>
            <person name="Gierski P."/>
            <person name="Hahnel U."/>
            <person name="Hartmann A."/>
            <person name="Jankowska D."/>
            <person name="Jubin C."/>
            <person name="Jung P."/>
            <person name="Lafontaine I."/>
            <person name="Leh-Louis V."/>
            <person name="Lemaire M."/>
            <person name="Marcet-Houben M."/>
            <person name="Mascher M."/>
            <person name="Morel G."/>
            <person name="Richard G.-F."/>
            <person name="Riechen J."/>
            <person name="Sacerdot C."/>
            <person name="Sarkar A."/>
            <person name="Savel G."/>
            <person name="Schacherer J."/>
            <person name="Sherman D."/>
            <person name="Straub M.-L."/>
            <person name="Stein N."/>
            <person name="Thierry A."/>
            <person name="Trautwein-Schult A."/>
            <person name="Westhof E."/>
            <person name="Worch S."/>
            <person name="Dujon B."/>
            <person name="Souciet J.-L."/>
            <person name="Wincker P."/>
            <person name="Scholz U."/>
            <person name="Neuveglise N."/>
        </authorList>
    </citation>
    <scope>NUCLEOTIDE SEQUENCE</scope>
    <source>
        <strain evidence="12">LS3</strain>
    </source>
</reference>
<feature type="domain" description="18S rRNA (guanine(1575)-N(7))-methyltransferase Bud23 C-terminal" evidence="11">
    <location>
        <begin position="204"/>
        <end position="260"/>
    </location>
</feature>
<dbReference type="PANTHER" id="PTHR12734:SF0">
    <property type="entry name" value="18S RRNA (GUANINE-N(7))-METHYLTRANSFERASE-RELATED"/>
    <property type="match status" value="1"/>
</dbReference>
<dbReference type="AlphaFoldDB" id="A0A060T5Z2"/>
<dbReference type="Pfam" id="PF12589">
    <property type="entry name" value="WBS_methylT"/>
    <property type="match status" value="1"/>
</dbReference>
<dbReference type="InterPro" id="IPR022238">
    <property type="entry name" value="Bud23_C"/>
</dbReference>
<protein>
    <submittedName>
        <fullName evidence="12">ARAD1B15488p</fullName>
    </submittedName>
</protein>
<dbReference type="GO" id="GO:0005737">
    <property type="term" value="C:cytoplasm"/>
    <property type="evidence" value="ECO:0007669"/>
    <property type="project" value="UniProtKB-SubCell"/>
</dbReference>
<dbReference type="CDD" id="cd02440">
    <property type="entry name" value="AdoMet_MTases"/>
    <property type="match status" value="1"/>
</dbReference>
<dbReference type="FunFam" id="3.40.50.150:FF:000017">
    <property type="entry name" value="probable 18S rRNA (Guanine-N(7))-methyltransferase"/>
    <property type="match status" value="1"/>
</dbReference>
<dbReference type="PhylomeDB" id="A0A060T5Z2"/>
<dbReference type="InterPro" id="IPR039769">
    <property type="entry name" value="Bud23-like"/>
</dbReference>
<sequence>MSRPEYTAPPEVFYNDDESKKYTSSSRVQHIQAEMTLRALELLNVPPSQHILDIGCGSGLSGEILTEEGHTWVGMDIAPSMLAEAIDKEVEGDLFLADMGEGIPFRAGSFDAAISISAIQWLGNADSASADPRRRLTNFFQTLYAALKRGGKVVCQFYPLNDKQLDVIQSAAKATGFAGGVVIDNPESKKNKKYYLVLTAGVSDEEINLEGVNIDEALKKRKKNKKDETRKEYIMRKKELMKKRGKMVAKDSKFTARKRRPKF</sequence>
<name>A0A060T5Z2_BLAAD</name>
<dbReference type="EMBL" id="HG937692">
    <property type="protein sequence ID" value="CDP36545.1"/>
    <property type="molecule type" value="Genomic_DNA"/>
</dbReference>
<evidence type="ECO:0000256" key="2">
    <source>
        <dbReference type="ARBA" id="ARBA00004496"/>
    </source>
</evidence>
<keyword evidence="8" id="KW-0539">Nucleus</keyword>
<dbReference type="SUPFAM" id="SSF53335">
    <property type="entry name" value="S-adenosyl-L-methionine-dependent methyltransferases"/>
    <property type="match status" value="1"/>
</dbReference>
<keyword evidence="4" id="KW-0963">Cytoplasm</keyword>
<feature type="domain" description="Methyltransferase type 11" evidence="10">
    <location>
        <begin position="52"/>
        <end position="155"/>
    </location>
</feature>
<evidence type="ECO:0000256" key="6">
    <source>
        <dbReference type="ARBA" id="ARBA00022679"/>
    </source>
</evidence>
<evidence type="ECO:0000313" key="12">
    <source>
        <dbReference type="EMBL" id="CDP36545.1"/>
    </source>
</evidence>
<keyword evidence="6" id="KW-0808">Transferase</keyword>
<evidence type="ECO:0000256" key="8">
    <source>
        <dbReference type="ARBA" id="ARBA00023242"/>
    </source>
</evidence>
<evidence type="ECO:0000256" key="1">
    <source>
        <dbReference type="ARBA" id="ARBA00004123"/>
    </source>
</evidence>
<dbReference type="Gene3D" id="3.40.50.150">
    <property type="entry name" value="Vaccinia Virus protein VP39"/>
    <property type="match status" value="1"/>
</dbReference>
<comment type="similarity">
    <text evidence="3">Belongs to the class I-like SAM-binding methyltransferase superfamily. BUD23/WBSCR22 family.</text>
</comment>
<dbReference type="GO" id="GO:0005730">
    <property type="term" value="C:nucleolus"/>
    <property type="evidence" value="ECO:0007669"/>
    <property type="project" value="UniProtKB-ARBA"/>
</dbReference>
<evidence type="ECO:0000256" key="4">
    <source>
        <dbReference type="ARBA" id="ARBA00022490"/>
    </source>
</evidence>
<keyword evidence="5" id="KW-0489">Methyltransferase</keyword>
<dbReference type="InterPro" id="IPR029063">
    <property type="entry name" value="SAM-dependent_MTases_sf"/>
</dbReference>
<evidence type="ECO:0000259" key="11">
    <source>
        <dbReference type="Pfam" id="PF12589"/>
    </source>
</evidence>
<dbReference type="GO" id="GO:0016435">
    <property type="term" value="F:rRNA (guanine) methyltransferase activity"/>
    <property type="evidence" value="ECO:0007669"/>
    <property type="project" value="InterPro"/>
</dbReference>
<dbReference type="InterPro" id="IPR013216">
    <property type="entry name" value="Methyltransf_11"/>
</dbReference>
<gene>
    <name evidence="12" type="ORF">GNLVRS02_ARAD1B15488g</name>
</gene>